<feature type="transmembrane region" description="Helical" evidence="6">
    <location>
        <begin position="336"/>
        <end position="355"/>
    </location>
</feature>
<dbReference type="InterPro" id="IPR011701">
    <property type="entry name" value="MFS"/>
</dbReference>
<feature type="transmembrane region" description="Helical" evidence="6">
    <location>
        <begin position="108"/>
        <end position="126"/>
    </location>
</feature>
<dbReference type="PANTHER" id="PTHR43791:SF85">
    <property type="entry name" value="TRANSPORTER, PUTATIVE (AFU_ORTHOLOGUE AFUA_6G00710)-RELATED"/>
    <property type="match status" value="1"/>
</dbReference>
<keyword evidence="9" id="KW-1185">Reference proteome</keyword>
<dbReference type="InterPro" id="IPR020846">
    <property type="entry name" value="MFS_dom"/>
</dbReference>
<evidence type="ECO:0000256" key="2">
    <source>
        <dbReference type="ARBA" id="ARBA00022448"/>
    </source>
</evidence>
<dbReference type="GO" id="GO:0022857">
    <property type="term" value="F:transmembrane transporter activity"/>
    <property type="evidence" value="ECO:0007669"/>
    <property type="project" value="InterPro"/>
</dbReference>
<evidence type="ECO:0000256" key="4">
    <source>
        <dbReference type="ARBA" id="ARBA00022989"/>
    </source>
</evidence>
<dbReference type="HOGENOM" id="CLU_001265_0_1_1"/>
<evidence type="ECO:0000256" key="3">
    <source>
        <dbReference type="ARBA" id="ARBA00022692"/>
    </source>
</evidence>
<feature type="transmembrane region" description="Helical" evidence="6">
    <location>
        <begin position="361"/>
        <end position="385"/>
    </location>
</feature>
<dbReference type="Gene3D" id="1.20.1250.20">
    <property type="entry name" value="MFS general substrate transporter like domains"/>
    <property type="match status" value="2"/>
</dbReference>
<accession>A0A067MET6</accession>
<dbReference type="AlphaFoldDB" id="A0A067MET6"/>
<keyword evidence="3 6" id="KW-0812">Transmembrane</keyword>
<dbReference type="InParanoid" id="A0A067MET6"/>
<organism evidence="8 9">
    <name type="scientific">Botryobasidium botryosum (strain FD-172 SS1)</name>
    <dbReference type="NCBI Taxonomy" id="930990"/>
    <lineage>
        <taxon>Eukaryota</taxon>
        <taxon>Fungi</taxon>
        <taxon>Dikarya</taxon>
        <taxon>Basidiomycota</taxon>
        <taxon>Agaricomycotina</taxon>
        <taxon>Agaricomycetes</taxon>
        <taxon>Cantharellales</taxon>
        <taxon>Botryobasidiaceae</taxon>
        <taxon>Botryobasidium</taxon>
    </lineage>
</organism>
<dbReference type="GO" id="GO:0016020">
    <property type="term" value="C:membrane"/>
    <property type="evidence" value="ECO:0007669"/>
    <property type="project" value="UniProtKB-SubCell"/>
</dbReference>
<dbReference type="STRING" id="930990.A0A067MET6"/>
<keyword evidence="2" id="KW-0813">Transport</keyword>
<dbReference type="SUPFAM" id="SSF103473">
    <property type="entry name" value="MFS general substrate transporter"/>
    <property type="match status" value="1"/>
</dbReference>
<evidence type="ECO:0000313" key="8">
    <source>
        <dbReference type="EMBL" id="KDQ13230.1"/>
    </source>
</evidence>
<dbReference type="PROSITE" id="PS50850">
    <property type="entry name" value="MFS"/>
    <property type="match status" value="1"/>
</dbReference>
<dbReference type="EMBL" id="KL198045">
    <property type="protein sequence ID" value="KDQ13230.1"/>
    <property type="molecule type" value="Genomic_DNA"/>
</dbReference>
<feature type="transmembrane region" description="Helical" evidence="6">
    <location>
        <begin position="38"/>
        <end position="55"/>
    </location>
</feature>
<feature type="transmembrane region" description="Helical" evidence="6">
    <location>
        <begin position="168"/>
        <end position="190"/>
    </location>
</feature>
<feature type="transmembrane region" description="Helical" evidence="6">
    <location>
        <begin position="312"/>
        <end position="329"/>
    </location>
</feature>
<keyword evidence="4 6" id="KW-1133">Transmembrane helix</keyword>
<sequence length="488" mass="53201">MEDTKGSNALGLEVSSISPAATTVFNEDEVYRRALRKVDLVVVPFVTMFYFLSFIDRSNIGNARVAGLQKDLKMTDHQYSIALTLTYVPYIAWELPSNLLLKKVSPRILLPLYVCLWGIVSTLQGLVTTYPGLLACRFFLGLTEGGLLPGIMLYLSSFFPRHKLQVRVAVLFCATSLGGAFSGLLAAAIIHMDGIQGKRGWAWIFILEGIFTVAFGLVSFFFIPSSPLTAKFLTQEERVALDNALKADGSGDEEHEAFTWSEVASAFMAPQAIFCGILLFFCGTTLYGLAYFAPSIVNTLGYSPTRTQLMTVPPYACSFVVNLGTAFLSDKYRQRGLTTIGISMIALIGYAMYLGSTNKGVIYAALFFQVTGAYGAAPTISAWMANNVMPHYKRATAVAIGFIMSNSYAGILSTWIFTKPPRYTIATRINLAFSVATAFVALANMLYLRDQNAKKAVQRAAVASGGEVDGGSDKKGLGDRHPNFIYTL</sequence>
<dbReference type="Proteomes" id="UP000027195">
    <property type="component" value="Unassembled WGS sequence"/>
</dbReference>
<dbReference type="FunFam" id="1.20.1250.20:FF:000034">
    <property type="entry name" value="MFS general substrate transporter"/>
    <property type="match status" value="1"/>
</dbReference>
<keyword evidence="5 6" id="KW-0472">Membrane</keyword>
<dbReference type="FunFam" id="1.20.1250.20:FF:000013">
    <property type="entry name" value="MFS general substrate transporter"/>
    <property type="match status" value="1"/>
</dbReference>
<evidence type="ECO:0000259" key="7">
    <source>
        <dbReference type="PROSITE" id="PS50850"/>
    </source>
</evidence>
<feature type="transmembrane region" description="Helical" evidence="6">
    <location>
        <begin position="397"/>
        <end position="417"/>
    </location>
</feature>
<comment type="subcellular location">
    <subcellularLocation>
        <location evidence="1">Membrane</location>
        <topology evidence="1">Multi-pass membrane protein</topology>
    </subcellularLocation>
</comment>
<proteinExistence type="predicted"/>
<feature type="transmembrane region" description="Helical" evidence="6">
    <location>
        <begin position="272"/>
        <end position="292"/>
    </location>
</feature>
<dbReference type="Pfam" id="PF07690">
    <property type="entry name" value="MFS_1"/>
    <property type="match status" value="1"/>
</dbReference>
<gene>
    <name evidence="8" type="ORF">BOTBODRAFT_33836</name>
</gene>
<feature type="transmembrane region" description="Helical" evidence="6">
    <location>
        <begin position="138"/>
        <end position="156"/>
    </location>
</feature>
<dbReference type="PANTHER" id="PTHR43791">
    <property type="entry name" value="PERMEASE-RELATED"/>
    <property type="match status" value="1"/>
</dbReference>
<feature type="transmembrane region" description="Helical" evidence="6">
    <location>
        <begin position="429"/>
        <end position="448"/>
    </location>
</feature>
<dbReference type="OrthoDB" id="2985014at2759"/>
<evidence type="ECO:0000256" key="1">
    <source>
        <dbReference type="ARBA" id="ARBA00004141"/>
    </source>
</evidence>
<dbReference type="FunCoup" id="A0A067MET6">
    <property type="interactions" value="81"/>
</dbReference>
<feature type="transmembrane region" description="Helical" evidence="6">
    <location>
        <begin position="78"/>
        <end position="96"/>
    </location>
</feature>
<name>A0A067MET6_BOTB1</name>
<protein>
    <recommendedName>
        <fullName evidence="7">Major facilitator superfamily (MFS) profile domain-containing protein</fullName>
    </recommendedName>
</protein>
<feature type="transmembrane region" description="Helical" evidence="6">
    <location>
        <begin position="202"/>
        <end position="223"/>
    </location>
</feature>
<reference evidence="9" key="1">
    <citation type="journal article" date="2014" name="Proc. Natl. Acad. Sci. U.S.A.">
        <title>Extensive sampling of basidiomycete genomes demonstrates inadequacy of the white-rot/brown-rot paradigm for wood decay fungi.</title>
        <authorList>
            <person name="Riley R."/>
            <person name="Salamov A.A."/>
            <person name="Brown D.W."/>
            <person name="Nagy L.G."/>
            <person name="Floudas D."/>
            <person name="Held B.W."/>
            <person name="Levasseur A."/>
            <person name="Lombard V."/>
            <person name="Morin E."/>
            <person name="Otillar R."/>
            <person name="Lindquist E.A."/>
            <person name="Sun H."/>
            <person name="LaButti K.M."/>
            <person name="Schmutz J."/>
            <person name="Jabbour D."/>
            <person name="Luo H."/>
            <person name="Baker S.E."/>
            <person name="Pisabarro A.G."/>
            <person name="Walton J.D."/>
            <person name="Blanchette R.A."/>
            <person name="Henrissat B."/>
            <person name="Martin F."/>
            <person name="Cullen D."/>
            <person name="Hibbett D.S."/>
            <person name="Grigoriev I.V."/>
        </authorList>
    </citation>
    <scope>NUCLEOTIDE SEQUENCE [LARGE SCALE GENOMIC DNA]</scope>
    <source>
        <strain evidence="9">FD-172 SS1</strain>
    </source>
</reference>
<evidence type="ECO:0000256" key="6">
    <source>
        <dbReference type="SAM" id="Phobius"/>
    </source>
</evidence>
<evidence type="ECO:0000313" key="9">
    <source>
        <dbReference type="Proteomes" id="UP000027195"/>
    </source>
</evidence>
<feature type="domain" description="Major facilitator superfamily (MFS) profile" evidence="7">
    <location>
        <begin position="42"/>
        <end position="455"/>
    </location>
</feature>
<dbReference type="InterPro" id="IPR036259">
    <property type="entry name" value="MFS_trans_sf"/>
</dbReference>
<evidence type="ECO:0000256" key="5">
    <source>
        <dbReference type="ARBA" id="ARBA00023136"/>
    </source>
</evidence>